<evidence type="ECO:0000256" key="2">
    <source>
        <dbReference type="ARBA" id="ARBA00007599"/>
    </source>
</evidence>
<organism evidence="11">
    <name type="scientific">Candidatus Moduliflexus flocculans</name>
    <dbReference type="NCBI Taxonomy" id="1499966"/>
    <lineage>
        <taxon>Bacteria</taxon>
        <taxon>Candidatus Moduliflexota</taxon>
        <taxon>Candidatus Moduliflexia</taxon>
        <taxon>Candidatus Moduliflexales</taxon>
        <taxon>Candidatus Moduliflexaceae</taxon>
    </lineage>
</organism>
<evidence type="ECO:0000256" key="6">
    <source>
        <dbReference type="ARBA" id="ARBA00022723"/>
    </source>
</evidence>
<evidence type="ECO:0000256" key="3">
    <source>
        <dbReference type="ARBA" id="ARBA00019010"/>
    </source>
</evidence>
<comment type="subcellular location">
    <subcellularLocation>
        <location evidence="1">Cytoplasm</location>
    </subcellularLocation>
</comment>
<evidence type="ECO:0000256" key="7">
    <source>
        <dbReference type="ARBA" id="ARBA00022741"/>
    </source>
</evidence>
<keyword evidence="6" id="KW-0479">Metal-binding</keyword>
<protein>
    <recommendedName>
        <fullName evidence="3">tRNA threonylcarbamoyladenosine biosynthesis protein TsaE</fullName>
    </recommendedName>
    <alternativeName>
        <fullName evidence="10">t(6)A37 threonylcarbamoyladenosine biosynthesis protein TsaE</fullName>
    </alternativeName>
</protein>
<dbReference type="EMBL" id="DF820459">
    <property type="protein sequence ID" value="GAK52896.1"/>
    <property type="molecule type" value="Genomic_DNA"/>
</dbReference>
<dbReference type="GO" id="GO:0002949">
    <property type="term" value="P:tRNA threonylcarbamoyladenosine modification"/>
    <property type="evidence" value="ECO:0007669"/>
    <property type="project" value="InterPro"/>
</dbReference>
<evidence type="ECO:0000256" key="9">
    <source>
        <dbReference type="ARBA" id="ARBA00022842"/>
    </source>
</evidence>
<keyword evidence="8" id="KW-0067">ATP-binding</keyword>
<dbReference type="HOGENOM" id="CLU_087829_3_0_0"/>
<dbReference type="Pfam" id="PF02367">
    <property type="entry name" value="TsaE"/>
    <property type="match status" value="1"/>
</dbReference>
<evidence type="ECO:0000256" key="8">
    <source>
        <dbReference type="ARBA" id="ARBA00022840"/>
    </source>
</evidence>
<dbReference type="GO" id="GO:0005737">
    <property type="term" value="C:cytoplasm"/>
    <property type="evidence" value="ECO:0007669"/>
    <property type="project" value="UniProtKB-SubCell"/>
</dbReference>
<evidence type="ECO:0000313" key="12">
    <source>
        <dbReference type="Proteomes" id="UP000030700"/>
    </source>
</evidence>
<dbReference type="InterPro" id="IPR003442">
    <property type="entry name" value="T6A_TsaE"/>
</dbReference>
<dbReference type="STRING" id="1499966.U14_04153"/>
<keyword evidence="4" id="KW-0963">Cytoplasm</keyword>
<dbReference type="AlphaFoldDB" id="A0A0S6W051"/>
<gene>
    <name evidence="11" type="ORF">U14_04153</name>
</gene>
<dbReference type="PANTHER" id="PTHR33540">
    <property type="entry name" value="TRNA THREONYLCARBAMOYLADENOSINE BIOSYNTHESIS PROTEIN TSAE"/>
    <property type="match status" value="1"/>
</dbReference>
<evidence type="ECO:0000256" key="10">
    <source>
        <dbReference type="ARBA" id="ARBA00032441"/>
    </source>
</evidence>
<sequence length="198" mass="22181">MIAMGNTCPINLISRHPLNKYYEMELEKLQGHRPMNIELLSSSPEVTFEYGRTLGGLLQAGDVVALSGDLGAGKTCFVQGVAMGAGVSDRSQITSPTFTLIQEYQGQLPIYHFDVYRLNRAEDLYELGFEEYFYGEGITLIEWAERIPLFLPSEYLAISLQIAPNLTRHLRLTAFGGHYGDMLRSFLSEKENMACADL</sequence>
<accession>A0A0S6W051</accession>
<dbReference type="PANTHER" id="PTHR33540:SF2">
    <property type="entry name" value="TRNA THREONYLCARBAMOYLADENOSINE BIOSYNTHESIS PROTEIN TSAE"/>
    <property type="match status" value="1"/>
</dbReference>
<reference evidence="11" key="1">
    <citation type="journal article" date="2015" name="PeerJ">
        <title>First genomic representation of candidate bacterial phylum KSB3 points to enhanced environmental sensing as a trigger of wastewater bulking.</title>
        <authorList>
            <person name="Sekiguchi Y."/>
            <person name="Ohashi A."/>
            <person name="Parks D.H."/>
            <person name="Yamauchi T."/>
            <person name="Tyson G.W."/>
            <person name="Hugenholtz P."/>
        </authorList>
    </citation>
    <scope>NUCLEOTIDE SEQUENCE [LARGE SCALE GENOMIC DNA]</scope>
</reference>
<keyword evidence="9" id="KW-0460">Magnesium</keyword>
<dbReference type="GO" id="GO:0046872">
    <property type="term" value="F:metal ion binding"/>
    <property type="evidence" value="ECO:0007669"/>
    <property type="project" value="UniProtKB-KW"/>
</dbReference>
<evidence type="ECO:0000256" key="4">
    <source>
        <dbReference type="ARBA" id="ARBA00022490"/>
    </source>
</evidence>
<comment type="similarity">
    <text evidence="2">Belongs to the TsaE family.</text>
</comment>
<proteinExistence type="inferred from homology"/>
<dbReference type="SUPFAM" id="SSF52540">
    <property type="entry name" value="P-loop containing nucleoside triphosphate hydrolases"/>
    <property type="match status" value="1"/>
</dbReference>
<keyword evidence="7" id="KW-0547">Nucleotide-binding</keyword>
<evidence type="ECO:0000256" key="1">
    <source>
        <dbReference type="ARBA" id="ARBA00004496"/>
    </source>
</evidence>
<keyword evidence="5" id="KW-0819">tRNA processing</keyword>
<evidence type="ECO:0000256" key="5">
    <source>
        <dbReference type="ARBA" id="ARBA00022694"/>
    </source>
</evidence>
<dbReference type="GO" id="GO:0005524">
    <property type="term" value="F:ATP binding"/>
    <property type="evidence" value="ECO:0007669"/>
    <property type="project" value="UniProtKB-KW"/>
</dbReference>
<evidence type="ECO:0000313" key="11">
    <source>
        <dbReference type="EMBL" id="GAK52896.1"/>
    </source>
</evidence>
<name>A0A0S6W051_9BACT</name>
<dbReference type="NCBIfam" id="TIGR00150">
    <property type="entry name" value="T6A_YjeE"/>
    <property type="match status" value="1"/>
</dbReference>
<dbReference type="Gene3D" id="3.40.50.300">
    <property type="entry name" value="P-loop containing nucleotide triphosphate hydrolases"/>
    <property type="match status" value="1"/>
</dbReference>
<dbReference type="Proteomes" id="UP000030700">
    <property type="component" value="Unassembled WGS sequence"/>
</dbReference>
<keyword evidence="12" id="KW-1185">Reference proteome</keyword>
<dbReference type="InterPro" id="IPR027417">
    <property type="entry name" value="P-loop_NTPase"/>
</dbReference>